<sequence>MACYRHALVLIEDQNDGLVLLEHAASVAESLDMTITLAHISDDYRSMNYVADSMMNDVVADEIIRAKTLFSQLLLTTPHPVNVRHFVTLRRLEEIEQCIRQSGIDLLIAGHRNRLMSMFTSRCMSYINNLDVDVMIKHILPARQK</sequence>
<organism evidence="2 3">
    <name type="scientific">Candidatus Pantoea multigeneris</name>
    <dbReference type="NCBI Taxonomy" id="2608357"/>
    <lineage>
        <taxon>Bacteria</taxon>
        <taxon>Pseudomonadati</taxon>
        <taxon>Pseudomonadota</taxon>
        <taxon>Gammaproteobacteria</taxon>
        <taxon>Enterobacterales</taxon>
        <taxon>Erwiniaceae</taxon>
        <taxon>Pantoea</taxon>
    </lineage>
</organism>
<gene>
    <name evidence="2" type="ORF">F3J40_19205</name>
</gene>
<name>A0ABX0RK69_9GAMM</name>
<dbReference type="InterPro" id="IPR006016">
    <property type="entry name" value="UspA"/>
</dbReference>
<keyword evidence="3" id="KW-1185">Reference proteome</keyword>
<dbReference type="Proteomes" id="UP001515683">
    <property type="component" value="Unassembled WGS sequence"/>
</dbReference>
<protein>
    <submittedName>
        <fullName evidence="2">Universal stress protein</fullName>
    </submittedName>
</protein>
<evidence type="ECO:0000313" key="3">
    <source>
        <dbReference type="Proteomes" id="UP001515683"/>
    </source>
</evidence>
<dbReference type="Gene3D" id="3.40.50.620">
    <property type="entry name" value="HUPs"/>
    <property type="match status" value="1"/>
</dbReference>
<evidence type="ECO:0000313" key="2">
    <source>
        <dbReference type="EMBL" id="NIF23710.1"/>
    </source>
</evidence>
<evidence type="ECO:0000259" key="1">
    <source>
        <dbReference type="Pfam" id="PF00582"/>
    </source>
</evidence>
<dbReference type="InterPro" id="IPR014729">
    <property type="entry name" value="Rossmann-like_a/b/a_fold"/>
</dbReference>
<dbReference type="EMBL" id="VWXF01000009">
    <property type="protein sequence ID" value="NIF23710.1"/>
    <property type="molecule type" value="Genomic_DNA"/>
</dbReference>
<comment type="caution">
    <text evidence="2">The sequence shown here is derived from an EMBL/GenBank/DDBJ whole genome shotgun (WGS) entry which is preliminary data.</text>
</comment>
<dbReference type="Pfam" id="PF00582">
    <property type="entry name" value="Usp"/>
    <property type="match status" value="1"/>
</dbReference>
<dbReference type="SUPFAM" id="SSF52402">
    <property type="entry name" value="Adenine nucleotide alpha hydrolases-like"/>
    <property type="match status" value="1"/>
</dbReference>
<dbReference type="RefSeq" id="WP_167017169.1">
    <property type="nucleotide sequence ID" value="NZ_VWXF01000009.1"/>
</dbReference>
<reference evidence="2 3" key="1">
    <citation type="journal article" date="2019" name="bioRxiv">
        <title>Bacteria contribute to plant secondary compound degradation in a generalist herbivore system.</title>
        <authorList>
            <person name="Francoeur C.B."/>
            <person name="Khadempour L."/>
            <person name="Moreira-Soto R.D."/>
            <person name="Gotting K."/>
            <person name="Book A.J."/>
            <person name="Pinto-Tomas A.A."/>
            <person name="Keefover-Ring K."/>
            <person name="Currie C.R."/>
        </authorList>
    </citation>
    <scope>NUCLEOTIDE SEQUENCE [LARGE SCALE GENOMIC DNA]</scope>
    <source>
        <strain evidence="2">Acro-835</strain>
    </source>
</reference>
<feature type="domain" description="UspA" evidence="1">
    <location>
        <begin position="4"/>
        <end position="136"/>
    </location>
</feature>
<accession>A0ABX0RK69</accession>
<proteinExistence type="predicted"/>